<name>A0A4R8UK90_9MICO</name>
<keyword evidence="4 7" id="KW-0812">Transmembrane</keyword>
<keyword evidence="3" id="KW-1003">Cell membrane</keyword>
<feature type="transmembrane region" description="Helical" evidence="7">
    <location>
        <begin position="305"/>
        <end position="324"/>
    </location>
</feature>
<evidence type="ECO:0000256" key="1">
    <source>
        <dbReference type="ARBA" id="ARBA00004651"/>
    </source>
</evidence>
<comment type="subcellular location">
    <subcellularLocation>
        <location evidence="1 7">Cell membrane</location>
        <topology evidence="1 7">Multi-pass membrane protein</topology>
    </subcellularLocation>
</comment>
<dbReference type="Pfam" id="PF19300">
    <property type="entry name" value="BPD_transp_1_N"/>
    <property type="match status" value="1"/>
</dbReference>
<feature type="transmembrane region" description="Helical" evidence="7">
    <location>
        <begin position="130"/>
        <end position="151"/>
    </location>
</feature>
<dbReference type="GO" id="GO:0055085">
    <property type="term" value="P:transmembrane transport"/>
    <property type="evidence" value="ECO:0007669"/>
    <property type="project" value="InterPro"/>
</dbReference>
<comment type="caution">
    <text evidence="9">The sequence shown here is derived from an EMBL/GenBank/DDBJ whole genome shotgun (WGS) entry which is preliminary data.</text>
</comment>
<evidence type="ECO:0000256" key="6">
    <source>
        <dbReference type="ARBA" id="ARBA00023136"/>
    </source>
</evidence>
<dbReference type="EMBL" id="SOEZ01000007">
    <property type="protein sequence ID" value="TFB56374.1"/>
    <property type="molecule type" value="Genomic_DNA"/>
</dbReference>
<dbReference type="InterPro" id="IPR035906">
    <property type="entry name" value="MetI-like_sf"/>
</dbReference>
<gene>
    <name evidence="9" type="ORF">E3O23_01180</name>
</gene>
<keyword evidence="5 7" id="KW-1133">Transmembrane helix</keyword>
<organism evidence="9 10">
    <name type="scientific">Cryobacterium tagatosivorans</name>
    <dbReference type="NCBI Taxonomy" id="1259199"/>
    <lineage>
        <taxon>Bacteria</taxon>
        <taxon>Bacillati</taxon>
        <taxon>Actinomycetota</taxon>
        <taxon>Actinomycetes</taxon>
        <taxon>Micrococcales</taxon>
        <taxon>Microbacteriaceae</taxon>
        <taxon>Cryobacterium</taxon>
    </lineage>
</organism>
<protein>
    <submittedName>
        <fullName evidence="9">ABC transporter permease</fullName>
    </submittedName>
</protein>
<feature type="domain" description="ABC transmembrane type-1" evidence="8">
    <location>
        <begin position="95"/>
        <end position="328"/>
    </location>
</feature>
<evidence type="ECO:0000256" key="5">
    <source>
        <dbReference type="ARBA" id="ARBA00022989"/>
    </source>
</evidence>
<dbReference type="SUPFAM" id="SSF161098">
    <property type="entry name" value="MetI-like"/>
    <property type="match status" value="1"/>
</dbReference>
<feature type="transmembrane region" description="Helical" evidence="7">
    <location>
        <begin position="101"/>
        <end position="121"/>
    </location>
</feature>
<evidence type="ECO:0000313" key="10">
    <source>
        <dbReference type="Proteomes" id="UP000297866"/>
    </source>
</evidence>
<dbReference type="Gene3D" id="1.10.3720.10">
    <property type="entry name" value="MetI-like"/>
    <property type="match status" value="1"/>
</dbReference>
<evidence type="ECO:0000259" key="8">
    <source>
        <dbReference type="PROSITE" id="PS50928"/>
    </source>
</evidence>
<dbReference type="Pfam" id="PF00528">
    <property type="entry name" value="BPD_transp_1"/>
    <property type="match status" value="1"/>
</dbReference>
<keyword evidence="10" id="KW-1185">Reference proteome</keyword>
<evidence type="ECO:0000256" key="4">
    <source>
        <dbReference type="ARBA" id="ARBA00022692"/>
    </source>
</evidence>
<evidence type="ECO:0000256" key="7">
    <source>
        <dbReference type="RuleBase" id="RU363032"/>
    </source>
</evidence>
<dbReference type="OrthoDB" id="9778910at2"/>
<keyword evidence="2 7" id="KW-0813">Transport</keyword>
<proteinExistence type="inferred from homology"/>
<evidence type="ECO:0000256" key="2">
    <source>
        <dbReference type="ARBA" id="ARBA00022448"/>
    </source>
</evidence>
<dbReference type="CDD" id="cd06261">
    <property type="entry name" value="TM_PBP2"/>
    <property type="match status" value="1"/>
</dbReference>
<evidence type="ECO:0000256" key="3">
    <source>
        <dbReference type="ARBA" id="ARBA00022475"/>
    </source>
</evidence>
<feature type="transmembrane region" description="Helical" evidence="7">
    <location>
        <begin position="263"/>
        <end position="285"/>
    </location>
</feature>
<dbReference type="PANTHER" id="PTHR43163">
    <property type="entry name" value="DIPEPTIDE TRANSPORT SYSTEM PERMEASE PROTEIN DPPB-RELATED"/>
    <property type="match status" value="1"/>
</dbReference>
<dbReference type="InterPro" id="IPR045621">
    <property type="entry name" value="BPD_transp_1_N"/>
</dbReference>
<sequence>MTRFVLYRVAQSLFVVVGVVLLTFVIVRLVPGDPAVGYAGSRATPGQLAAAREKLGLDGSVFTQLQHYIADLLNGDLGVSIHTRQTVVADLTHFVPASIELVLFAMVIAVPVGFAIGRFAARHHGKAADIVMRIMTVLAVSFPAFWLGLILQTTFASTLGWFPIAGEYTSSLDGTSPLHVWTNLTLVDAAITGNGPVFLSTLQHLVLPGLVVAAYPVGAIAQLTRAGLTEELGQDHIRTVRALGFSSREVIGRFAMRPVLSPILTLIALVFAYSLVNAFIVESIFNWPGVGRYTTEAIQSLDTPAIAGVTLVVAIIYVLINLVVDIAQAFIDPRVRVQ</sequence>
<dbReference type="PROSITE" id="PS50928">
    <property type="entry name" value="ABC_TM1"/>
    <property type="match status" value="1"/>
</dbReference>
<dbReference type="AlphaFoldDB" id="A0A4R8UK90"/>
<reference evidence="9 10" key="1">
    <citation type="submission" date="2019-03" db="EMBL/GenBank/DDBJ databases">
        <title>Genomics of glacier-inhabiting Cryobacterium strains.</title>
        <authorList>
            <person name="Liu Q."/>
            <person name="Xin Y.-H."/>
        </authorList>
    </citation>
    <scope>NUCLEOTIDE SEQUENCE [LARGE SCALE GENOMIC DNA]</scope>
    <source>
        <strain evidence="9 10">Sr47</strain>
    </source>
</reference>
<dbReference type="PANTHER" id="PTHR43163:SF6">
    <property type="entry name" value="DIPEPTIDE TRANSPORT SYSTEM PERMEASE PROTEIN DPPB-RELATED"/>
    <property type="match status" value="1"/>
</dbReference>
<dbReference type="GO" id="GO:0005886">
    <property type="term" value="C:plasma membrane"/>
    <property type="evidence" value="ECO:0007669"/>
    <property type="project" value="UniProtKB-SubCell"/>
</dbReference>
<dbReference type="Proteomes" id="UP000297866">
    <property type="component" value="Unassembled WGS sequence"/>
</dbReference>
<comment type="similarity">
    <text evidence="7">Belongs to the binding-protein-dependent transport system permease family.</text>
</comment>
<accession>A0A4R8UK90</accession>
<evidence type="ECO:0000313" key="9">
    <source>
        <dbReference type="EMBL" id="TFB56374.1"/>
    </source>
</evidence>
<dbReference type="RefSeq" id="WP_134487062.1">
    <property type="nucleotide sequence ID" value="NZ_SOEZ01000007.1"/>
</dbReference>
<keyword evidence="6 7" id="KW-0472">Membrane</keyword>
<feature type="transmembrane region" description="Helical" evidence="7">
    <location>
        <begin position="205"/>
        <end position="224"/>
    </location>
</feature>
<dbReference type="InterPro" id="IPR000515">
    <property type="entry name" value="MetI-like"/>
</dbReference>
<feature type="transmembrane region" description="Helical" evidence="7">
    <location>
        <begin position="12"/>
        <end position="30"/>
    </location>
</feature>